<sequence>MLGRRRGNMPRLFLFQGFAIFFWTGEDGEPVHVHVAKGRPTAAATKIWLTRNGGCVLASNGSKLNKKDLANVMDFILANHGEICERWKAYFHGDIRFYK</sequence>
<name>A0A943BP59_9ACTN</name>
<comment type="caution">
    <text evidence="1">The sequence shown here is derived from an EMBL/GenBank/DDBJ whole genome shotgun (WGS) entry which is preliminary data.</text>
</comment>
<protein>
    <submittedName>
        <fullName evidence="1">DUF4160 domain-containing protein</fullName>
    </submittedName>
</protein>
<dbReference type="EMBL" id="JAGZJA010000008">
    <property type="protein sequence ID" value="MBS5147259.1"/>
    <property type="molecule type" value="Genomic_DNA"/>
</dbReference>
<dbReference type="Pfam" id="PF13711">
    <property type="entry name" value="DUF4160"/>
    <property type="match status" value="1"/>
</dbReference>
<gene>
    <name evidence="1" type="ORF">KHY67_06110</name>
</gene>
<evidence type="ECO:0000313" key="2">
    <source>
        <dbReference type="Proteomes" id="UP000738879"/>
    </source>
</evidence>
<dbReference type="InterPro" id="IPR025427">
    <property type="entry name" value="DUF4160"/>
</dbReference>
<evidence type="ECO:0000313" key="1">
    <source>
        <dbReference type="EMBL" id="MBS5147259.1"/>
    </source>
</evidence>
<dbReference type="Proteomes" id="UP000738879">
    <property type="component" value="Unassembled WGS sequence"/>
</dbReference>
<dbReference type="AlphaFoldDB" id="A0A943BP59"/>
<accession>A0A943BP59</accession>
<proteinExistence type="predicted"/>
<organism evidence="1 2">
    <name type="scientific">Collinsella intestinalis</name>
    <dbReference type="NCBI Taxonomy" id="147207"/>
    <lineage>
        <taxon>Bacteria</taxon>
        <taxon>Bacillati</taxon>
        <taxon>Actinomycetota</taxon>
        <taxon>Coriobacteriia</taxon>
        <taxon>Coriobacteriales</taxon>
        <taxon>Coriobacteriaceae</taxon>
        <taxon>Collinsella</taxon>
    </lineage>
</organism>
<reference evidence="1" key="1">
    <citation type="submission" date="2021-02" db="EMBL/GenBank/DDBJ databases">
        <title>Infant gut strain persistence is associated with maternal origin, phylogeny, and functional potential including surface adhesion and iron acquisition.</title>
        <authorList>
            <person name="Lou Y.C."/>
        </authorList>
    </citation>
    <scope>NUCLEOTIDE SEQUENCE</scope>
    <source>
        <strain evidence="1">L3_128_245G1_dasL3_128_245G1_concoct_49</strain>
    </source>
</reference>